<dbReference type="Pfam" id="PF00067">
    <property type="entry name" value="p450"/>
    <property type="match status" value="1"/>
</dbReference>
<gene>
    <name evidence="6" type="ORF">PFISCL1PPCAC_12813</name>
</gene>
<protein>
    <recommendedName>
        <fullName evidence="8">Cytochrome P450</fullName>
    </recommendedName>
</protein>
<dbReference type="PANTHER" id="PTHR24291">
    <property type="entry name" value="CYTOCHROME P450 FAMILY 4"/>
    <property type="match status" value="1"/>
</dbReference>
<dbReference type="GO" id="GO:0020037">
    <property type="term" value="F:heme binding"/>
    <property type="evidence" value="ECO:0007669"/>
    <property type="project" value="InterPro"/>
</dbReference>
<dbReference type="InterPro" id="IPR036396">
    <property type="entry name" value="Cyt_P450_sf"/>
</dbReference>
<dbReference type="GO" id="GO:0005506">
    <property type="term" value="F:iron ion binding"/>
    <property type="evidence" value="ECO:0007669"/>
    <property type="project" value="InterPro"/>
</dbReference>
<dbReference type="SUPFAM" id="SSF48264">
    <property type="entry name" value="Cytochrome P450"/>
    <property type="match status" value="1"/>
</dbReference>
<dbReference type="InterPro" id="IPR050196">
    <property type="entry name" value="Cytochrome_P450_Monoox"/>
</dbReference>
<evidence type="ECO:0000256" key="2">
    <source>
        <dbReference type="ARBA" id="ARBA00010617"/>
    </source>
</evidence>
<proteinExistence type="inferred from homology"/>
<evidence type="ECO:0000256" key="1">
    <source>
        <dbReference type="ARBA" id="ARBA00001971"/>
    </source>
</evidence>
<dbReference type="PANTHER" id="PTHR24291:SF130">
    <property type="entry name" value="CYTOCHROME P450 FAMILY"/>
    <property type="match status" value="1"/>
</dbReference>
<accession>A0AAV5VSF4</accession>
<dbReference type="GO" id="GO:0004497">
    <property type="term" value="F:monooxygenase activity"/>
    <property type="evidence" value="ECO:0007669"/>
    <property type="project" value="UniProtKB-KW"/>
</dbReference>
<keyword evidence="7" id="KW-1185">Reference proteome</keyword>
<keyword evidence="3" id="KW-0349">Heme</keyword>
<evidence type="ECO:0000313" key="7">
    <source>
        <dbReference type="Proteomes" id="UP001432322"/>
    </source>
</evidence>
<dbReference type="InterPro" id="IPR001128">
    <property type="entry name" value="Cyt_P450"/>
</dbReference>
<keyword evidence="3" id="KW-0479">Metal-binding</keyword>
<keyword evidence="5" id="KW-0560">Oxidoreductase</keyword>
<dbReference type="EMBL" id="BTSY01000004">
    <property type="protein sequence ID" value="GMT21516.1"/>
    <property type="molecule type" value="Genomic_DNA"/>
</dbReference>
<comment type="caution">
    <text evidence="6">The sequence shown here is derived from an EMBL/GenBank/DDBJ whole genome shotgun (WGS) entry which is preliminary data.</text>
</comment>
<evidence type="ECO:0000313" key="6">
    <source>
        <dbReference type="EMBL" id="GMT21516.1"/>
    </source>
</evidence>
<sequence length="276" mass="31479">MLKGYIDTMNRHGKVLIDVLDSHKNKEFDIYPVMKRATLDAICDIAMGKDLDSLHQPDQPYVKAISKLMALGMEASMLPHLWSPLGKRLFGWQKENDANVTVAHALTNEVIAERIASRAKGEADVNKKAFLDRLISEMDKTNLSIEDIREEVDTFMFAGHDTTSSALGWTIWCLVNHAEIQQRVYDEIQSVFGAGEDMDCTSDEMAKLVYLDRCIKESLRLFPPVPFALRHLDEDLQMGPFLLPRDSTLTIAPYLIHRNERIYPDPLVYDPDRFLP</sequence>
<feature type="non-terminal residue" evidence="6">
    <location>
        <position position="276"/>
    </location>
</feature>
<comment type="similarity">
    <text evidence="2">Belongs to the cytochrome P450 family.</text>
</comment>
<keyword evidence="5" id="KW-0503">Monooxygenase</keyword>
<organism evidence="6 7">
    <name type="scientific">Pristionchus fissidentatus</name>
    <dbReference type="NCBI Taxonomy" id="1538716"/>
    <lineage>
        <taxon>Eukaryota</taxon>
        <taxon>Metazoa</taxon>
        <taxon>Ecdysozoa</taxon>
        <taxon>Nematoda</taxon>
        <taxon>Chromadorea</taxon>
        <taxon>Rhabditida</taxon>
        <taxon>Rhabditina</taxon>
        <taxon>Diplogasteromorpha</taxon>
        <taxon>Diplogasteroidea</taxon>
        <taxon>Neodiplogasteridae</taxon>
        <taxon>Pristionchus</taxon>
    </lineage>
</organism>
<name>A0AAV5VSF4_9BILA</name>
<dbReference type="GO" id="GO:0016705">
    <property type="term" value="F:oxidoreductase activity, acting on paired donors, with incorporation or reduction of molecular oxygen"/>
    <property type="evidence" value="ECO:0007669"/>
    <property type="project" value="InterPro"/>
</dbReference>
<evidence type="ECO:0000256" key="4">
    <source>
        <dbReference type="ARBA" id="ARBA00023004"/>
    </source>
</evidence>
<dbReference type="Proteomes" id="UP001432322">
    <property type="component" value="Unassembled WGS sequence"/>
</dbReference>
<evidence type="ECO:0000256" key="3">
    <source>
        <dbReference type="ARBA" id="ARBA00022617"/>
    </source>
</evidence>
<dbReference type="PRINTS" id="PR00463">
    <property type="entry name" value="EP450I"/>
</dbReference>
<dbReference type="PRINTS" id="PR00385">
    <property type="entry name" value="P450"/>
</dbReference>
<keyword evidence="4" id="KW-0408">Iron</keyword>
<dbReference type="AlphaFoldDB" id="A0AAV5VSF4"/>
<dbReference type="InterPro" id="IPR002401">
    <property type="entry name" value="Cyt_P450_E_grp-I"/>
</dbReference>
<evidence type="ECO:0000256" key="5">
    <source>
        <dbReference type="ARBA" id="ARBA00023033"/>
    </source>
</evidence>
<comment type="cofactor">
    <cofactor evidence="1">
        <name>heme</name>
        <dbReference type="ChEBI" id="CHEBI:30413"/>
    </cofactor>
</comment>
<dbReference type="Gene3D" id="1.10.630.10">
    <property type="entry name" value="Cytochrome P450"/>
    <property type="match status" value="1"/>
</dbReference>
<reference evidence="6" key="1">
    <citation type="submission" date="2023-10" db="EMBL/GenBank/DDBJ databases">
        <title>Genome assembly of Pristionchus species.</title>
        <authorList>
            <person name="Yoshida K."/>
            <person name="Sommer R.J."/>
        </authorList>
    </citation>
    <scope>NUCLEOTIDE SEQUENCE</scope>
    <source>
        <strain evidence="6">RS5133</strain>
    </source>
</reference>
<evidence type="ECO:0008006" key="8">
    <source>
        <dbReference type="Google" id="ProtNLM"/>
    </source>
</evidence>